<evidence type="ECO:0000313" key="13">
    <source>
        <dbReference type="Proteomes" id="UP000598467"/>
    </source>
</evidence>
<dbReference type="SUPFAM" id="SSF55811">
    <property type="entry name" value="Nudix"/>
    <property type="match status" value="1"/>
</dbReference>
<evidence type="ECO:0000256" key="6">
    <source>
        <dbReference type="ARBA" id="ARBA00022801"/>
    </source>
</evidence>
<keyword evidence="6" id="KW-0378">Hydrolase</keyword>
<evidence type="ECO:0000256" key="9">
    <source>
        <dbReference type="PIRSR" id="PIRSR604385-2"/>
    </source>
</evidence>
<dbReference type="Pfam" id="PF00293">
    <property type="entry name" value="NUDIX"/>
    <property type="match status" value="1"/>
</dbReference>
<sequence>MSNSPARPASTEVDILSRRRVYDGFCKVDVIEAAYTRLDGSPGRLTRELHHHGNAVAVLPVDRNRKTVLLVRQLRIPPLVEHENGFPLEVCAGLIDQGENAAEAAAREMEEELGFRPRSLQAVCSILPSPGMLGEKLDLFLADYDHDDNSDFGGGFGGGVAEEGEDIEILEFTCRDLADLLRKGELQDAKTVVLVLRLMLDEPELFV</sequence>
<feature type="binding site" evidence="9">
    <location>
        <position position="112"/>
    </location>
    <ligand>
        <name>Mg(2+)</name>
        <dbReference type="ChEBI" id="CHEBI:18420"/>
        <label>1</label>
    </ligand>
</feature>
<evidence type="ECO:0000256" key="5">
    <source>
        <dbReference type="ARBA" id="ARBA00016377"/>
    </source>
</evidence>
<comment type="subunit">
    <text evidence="4">Homodimer.</text>
</comment>
<proteinExistence type="inferred from homology"/>
<feature type="binding site" evidence="9">
    <location>
        <position position="92"/>
    </location>
    <ligand>
        <name>Mg(2+)</name>
        <dbReference type="ChEBI" id="CHEBI:18420"/>
        <label>1</label>
    </ligand>
</feature>
<dbReference type="Gene3D" id="3.90.79.10">
    <property type="entry name" value="Nucleoside Triphosphate Pyrophosphohydrolase"/>
    <property type="match status" value="1"/>
</dbReference>
<feature type="short sequence motif" description="Nudix box" evidence="10">
    <location>
        <begin position="93"/>
        <end position="115"/>
    </location>
</feature>
<protein>
    <recommendedName>
        <fullName evidence="5">GDP-mannose pyrophosphatase</fullName>
    </recommendedName>
    <alternativeName>
        <fullName evidence="7">GDP-mannose hydrolase</fullName>
    </alternativeName>
    <alternativeName>
        <fullName evidence="8">GDPMK</fullName>
    </alternativeName>
</protein>
<keyword evidence="9" id="KW-0460">Magnesium</keyword>
<feature type="binding site" evidence="9">
    <location>
        <position position="165"/>
    </location>
    <ligand>
        <name>Mg(2+)</name>
        <dbReference type="ChEBI" id="CHEBI:18420"/>
        <label>1</label>
    </ligand>
</feature>
<dbReference type="InterPro" id="IPR015797">
    <property type="entry name" value="NUDIX_hydrolase-like_dom_sf"/>
</dbReference>
<dbReference type="InterPro" id="IPR004385">
    <property type="entry name" value="NDP_pyrophosphatase"/>
</dbReference>
<evidence type="ECO:0000259" key="11">
    <source>
        <dbReference type="PROSITE" id="PS51462"/>
    </source>
</evidence>
<dbReference type="PROSITE" id="PS51462">
    <property type="entry name" value="NUDIX"/>
    <property type="match status" value="1"/>
</dbReference>
<dbReference type="PROSITE" id="PS00893">
    <property type="entry name" value="NUDIX_BOX"/>
    <property type="match status" value="1"/>
</dbReference>
<evidence type="ECO:0000256" key="7">
    <source>
        <dbReference type="ARBA" id="ARBA00032162"/>
    </source>
</evidence>
<dbReference type="InterPro" id="IPR020084">
    <property type="entry name" value="NUDIX_hydrolase_CS"/>
</dbReference>
<dbReference type="RefSeq" id="WP_190290867.1">
    <property type="nucleotide sequence ID" value="NZ_JABFCZ010000007.1"/>
</dbReference>
<name>A0A926NYY9_9HYPH</name>
<comment type="similarity">
    <text evidence="3">Belongs to the Nudix hydrolase family. NudK subfamily.</text>
</comment>
<dbReference type="PANTHER" id="PTHR11839:SF18">
    <property type="entry name" value="NUDIX HYDROLASE DOMAIN-CONTAINING PROTEIN"/>
    <property type="match status" value="1"/>
</dbReference>
<organism evidence="12 13">
    <name type="scientific">Roseibium aggregatum</name>
    <dbReference type="NCBI Taxonomy" id="187304"/>
    <lineage>
        <taxon>Bacteria</taxon>
        <taxon>Pseudomonadati</taxon>
        <taxon>Pseudomonadota</taxon>
        <taxon>Alphaproteobacteria</taxon>
        <taxon>Hyphomicrobiales</taxon>
        <taxon>Stappiaceae</taxon>
        <taxon>Roseibium</taxon>
    </lineage>
</organism>
<dbReference type="PANTHER" id="PTHR11839">
    <property type="entry name" value="UDP/ADP-SUGAR PYROPHOSPHATASE"/>
    <property type="match status" value="1"/>
</dbReference>
<evidence type="ECO:0000313" key="12">
    <source>
        <dbReference type="EMBL" id="MBD1546200.1"/>
    </source>
</evidence>
<evidence type="ECO:0000256" key="2">
    <source>
        <dbReference type="ARBA" id="ARBA00001946"/>
    </source>
</evidence>
<comment type="cofactor">
    <cofactor evidence="2 9">
        <name>Mg(2+)</name>
        <dbReference type="ChEBI" id="CHEBI:18420"/>
    </cofactor>
</comment>
<reference evidence="12" key="1">
    <citation type="submission" date="2020-05" db="EMBL/GenBank/DDBJ databases">
        <title>Identification of trans-AT polyketide cluster in two marine bacteria, producers of a novel glutaramide-containing polyketide sesbanimide D and analogs.</title>
        <authorList>
            <person name="Kacar D."/>
            <person name="Rodriguez P."/>
            <person name="Canedo L."/>
            <person name="Gonzalez E."/>
            <person name="Galan B."/>
            <person name="De La Calle F."/>
            <person name="Garcia J.L."/>
        </authorList>
    </citation>
    <scope>NUCLEOTIDE SEQUENCE</scope>
    <source>
        <strain evidence="12">PHM038</strain>
    </source>
</reference>
<feature type="binding site" evidence="9">
    <location>
        <position position="108"/>
    </location>
    <ligand>
        <name>Mg(2+)</name>
        <dbReference type="ChEBI" id="CHEBI:18420"/>
        <label>1</label>
    </ligand>
</feature>
<comment type="caution">
    <text evidence="12">The sequence shown here is derived from an EMBL/GenBank/DDBJ whole genome shotgun (WGS) entry which is preliminary data.</text>
</comment>
<gene>
    <name evidence="12" type="ORF">HK439_08000</name>
</gene>
<dbReference type="AlphaFoldDB" id="A0A926NYY9"/>
<feature type="domain" description="Nudix hydrolase" evidence="11">
    <location>
        <begin position="51"/>
        <end position="194"/>
    </location>
</feature>
<dbReference type="GO" id="GO:0019693">
    <property type="term" value="P:ribose phosphate metabolic process"/>
    <property type="evidence" value="ECO:0007669"/>
    <property type="project" value="TreeGrafter"/>
</dbReference>
<dbReference type="GO" id="GO:0046872">
    <property type="term" value="F:metal ion binding"/>
    <property type="evidence" value="ECO:0007669"/>
    <property type="project" value="UniProtKB-KW"/>
</dbReference>
<evidence type="ECO:0000256" key="4">
    <source>
        <dbReference type="ARBA" id="ARBA00011738"/>
    </source>
</evidence>
<accession>A0A926NYY9</accession>
<evidence type="ECO:0000256" key="8">
    <source>
        <dbReference type="ARBA" id="ARBA00032272"/>
    </source>
</evidence>
<comment type="catalytic activity">
    <reaction evidence="1">
        <text>GDP-alpha-D-mannose + H2O = alpha-D-mannose 1-phosphate + GMP + 2 H(+)</text>
        <dbReference type="Rhea" id="RHEA:27978"/>
        <dbReference type="ChEBI" id="CHEBI:15377"/>
        <dbReference type="ChEBI" id="CHEBI:15378"/>
        <dbReference type="ChEBI" id="CHEBI:57527"/>
        <dbReference type="ChEBI" id="CHEBI:58115"/>
        <dbReference type="ChEBI" id="CHEBI:58409"/>
    </reaction>
</comment>
<dbReference type="GO" id="GO:0016818">
    <property type="term" value="F:hydrolase activity, acting on acid anhydrides, in phosphorus-containing anhydrides"/>
    <property type="evidence" value="ECO:0007669"/>
    <property type="project" value="InterPro"/>
</dbReference>
<dbReference type="InterPro" id="IPR000086">
    <property type="entry name" value="NUDIX_hydrolase_dom"/>
</dbReference>
<keyword evidence="9" id="KW-0479">Metal-binding</keyword>
<evidence type="ECO:0000256" key="3">
    <source>
        <dbReference type="ARBA" id="ARBA00007275"/>
    </source>
</evidence>
<dbReference type="GO" id="GO:0006753">
    <property type="term" value="P:nucleoside phosphate metabolic process"/>
    <property type="evidence" value="ECO:0007669"/>
    <property type="project" value="TreeGrafter"/>
</dbReference>
<evidence type="ECO:0000256" key="10">
    <source>
        <dbReference type="PIRSR" id="PIRSR604385-3"/>
    </source>
</evidence>
<evidence type="ECO:0000256" key="1">
    <source>
        <dbReference type="ARBA" id="ARBA00000847"/>
    </source>
</evidence>
<dbReference type="NCBIfam" id="TIGR00052">
    <property type="entry name" value="nudix-type nucleoside diphosphatase, YffH/AdpP family"/>
    <property type="match status" value="1"/>
</dbReference>
<dbReference type="EMBL" id="JABFCZ010000007">
    <property type="protein sequence ID" value="MBD1546200.1"/>
    <property type="molecule type" value="Genomic_DNA"/>
</dbReference>
<dbReference type="GO" id="GO:0005829">
    <property type="term" value="C:cytosol"/>
    <property type="evidence" value="ECO:0007669"/>
    <property type="project" value="TreeGrafter"/>
</dbReference>
<dbReference type="Proteomes" id="UP000598467">
    <property type="component" value="Unassembled WGS sequence"/>
</dbReference>